<keyword evidence="2" id="KW-1185">Reference proteome</keyword>
<dbReference type="Proteomes" id="UP001223743">
    <property type="component" value="Unassembled WGS sequence"/>
</dbReference>
<gene>
    <name evidence="1" type="ORF">QO015_001940</name>
</gene>
<proteinExistence type="predicted"/>
<comment type="caution">
    <text evidence="1">The sequence shown here is derived from an EMBL/GenBank/DDBJ whole genome shotgun (WGS) entry which is preliminary data.</text>
</comment>
<name>A0ABU0M5T3_9HYPH</name>
<reference evidence="1 2" key="1">
    <citation type="submission" date="2023-07" db="EMBL/GenBank/DDBJ databases">
        <title>Genomic Encyclopedia of Type Strains, Phase IV (KMG-IV): sequencing the most valuable type-strain genomes for metagenomic binning, comparative biology and taxonomic classification.</title>
        <authorList>
            <person name="Goeker M."/>
        </authorList>
    </citation>
    <scope>NUCLEOTIDE SEQUENCE [LARGE SCALE GENOMIC DNA]</scope>
    <source>
        <strain evidence="1 2">B1-1</strain>
    </source>
</reference>
<evidence type="ECO:0000313" key="1">
    <source>
        <dbReference type="EMBL" id="MDQ0516327.1"/>
    </source>
</evidence>
<accession>A0ABU0M5T3</accession>
<sequence length="47" mass="5137">MPAATALFAHAVVTSRVWPAWNTVVRRCRNGGGDQSKRLVNRTQGTV</sequence>
<dbReference type="RefSeq" id="WP_266279745.1">
    <property type="nucleotide sequence ID" value="NZ_JAPKNF010000001.1"/>
</dbReference>
<dbReference type="EMBL" id="JAUSWJ010000001">
    <property type="protein sequence ID" value="MDQ0516327.1"/>
    <property type="molecule type" value="Genomic_DNA"/>
</dbReference>
<organism evidence="1 2">
    <name type="scientific">Kaistia geumhonensis</name>
    <dbReference type="NCBI Taxonomy" id="410839"/>
    <lineage>
        <taxon>Bacteria</taxon>
        <taxon>Pseudomonadati</taxon>
        <taxon>Pseudomonadota</taxon>
        <taxon>Alphaproteobacteria</taxon>
        <taxon>Hyphomicrobiales</taxon>
        <taxon>Kaistiaceae</taxon>
        <taxon>Kaistia</taxon>
    </lineage>
</organism>
<protein>
    <submittedName>
        <fullName evidence="1">Uncharacterized protein</fullName>
    </submittedName>
</protein>
<evidence type="ECO:0000313" key="2">
    <source>
        <dbReference type="Proteomes" id="UP001223743"/>
    </source>
</evidence>